<feature type="transmembrane region" description="Helical" evidence="1">
    <location>
        <begin position="51"/>
        <end position="68"/>
    </location>
</feature>
<dbReference type="OrthoDB" id="4476959at2"/>
<dbReference type="EMBL" id="FOMB01000065">
    <property type="protein sequence ID" value="SFD45196.1"/>
    <property type="molecule type" value="Genomic_DNA"/>
</dbReference>
<feature type="transmembrane region" description="Helical" evidence="1">
    <location>
        <begin position="15"/>
        <end position="31"/>
    </location>
</feature>
<keyword evidence="1" id="KW-1133">Transmembrane helix</keyword>
<proteinExistence type="predicted"/>
<keyword evidence="1" id="KW-0472">Membrane</keyword>
<dbReference type="RefSeq" id="WP_052952957.1">
    <property type="nucleotide sequence ID" value="NZ_FOMB01000065.1"/>
</dbReference>
<dbReference type="AlphaFoldDB" id="A0A1I1SFG9"/>
<evidence type="ECO:0000256" key="1">
    <source>
        <dbReference type="SAM" id="Phobius"/>
    </source>
</evidence>
<reference evidence="2 3" key="1">
    <citation type="submission" date="2016-10" db="EMBL/GenBank/DDBJ databases">
        <authorList>
            <person name="de Groot N.N."/>
        </authorList>
    </citation>
    <scope>NUCLEOTIDE SEQUENCE [LARGE SCALE GENOMIC DNA]</scope>
    <source>
        <strain evidence="2 3">CGMCC 1.10210</strain>
    </source>
</reference>
<name>A0A1I1SFG9_9HYPH</name>
<evidence type="ECO:0000313" key="2">
    <source>
        <dbReference type="EMBL" id="SFD45196.1"/>
    </source>
</evidence>
<organism evidence="2 3">
    <name type="scientific">Devosia psychrophila</name>
    <dbReference type="NCBI Taxonomy" id="728005"/>
    <lineage>
        <taxon>Bacteria</taxon>
        <taxon>Pseudomonadati</taxon>
        <taxon>Pseudomonadota</taxon>
        <taxon>Alphaproteobacteria</taxon>
        <taxon>Hyphomicrobiales</taxon>
        <taxon>Devosiaceae</taxon>
        <taxon>Devosia</taxon>
    </lineage>
</organism>
<dbReference type="Proteomes" id="UP000182258">
    <property type="component" value="Unassembled WGS sequence"/>
</dbReference>
<protein>
    <submittedName>
        <fullName evidence="2">Uncharacterized protein</fullName>
    </submittedName>
</protein>
<gene>
    <name evidence="2" type="ORF">SAMN04488059_1658</name>
</gene>
<accession>A0A1I1SFG9</accession>
<evidence type="ECO:0000313" key="3">
    <source>
        <dbReference type="Proteomes" id="UP000182258"/>
    </source>
</evidence>
<sequence>MPNPSPAPATVKASFYLWVGAVVTAVAELSVRLVDAPEGFAAAVMTGVPELAVRGFAYILLLALGWFMLSGHNWARWTLLIIFGGLGTFSLVFEPLQWLAEGGAMDDFFATASTATWAMSVSRVLHVACVWSGVALMFGGEANAYFRIGRQAAAVS</sequence>
<feature type="transmembrane region" description="Helical" evidence="1">
    <location>
        <begin position="74"/>
        <end position="93"/>
    </location>
</feature>
<keyword evidence="1" id="KW-0812">Transmembrane</keyword>